<feature type="compositionally biased region" description="Basic and acidic residues" evidence="1">
    <location>
        <begin position="73"/>
        <end position="83"/>
    </location>
</feature>
<feature type="region of interest" description="Disordered" evidence="1">
    <location>
        <begin position="1"/>
        <end position="137"/>
    </location>
</feature>
<reference evidence="2" key="1">
    <citation type="submission" date="2023-07" db="EMBL/GenBank/DDBJ databases">
        <title>Chromosome-level Genome Assembly of Striped Snakehead (Channa striata).</title>
        <authorList>
            <person name="Liu H."/>
        </authorList>
    </citation>
    <scope>NUCLEOTIDE SEQUENCE</scope>
    <source>
        <strain evidence="2">Gz</strain>
        <tissue evidence="2">Muscle</tissue>
    </source>
</reference>
<proteinExistence type="predicted"/>
<comment type="caution">
    <text evidence="2">The sequence shown here is derived from an EMBL/GenBank/DDBJ whole genome shotgun (WGS) entry which is preliminary data.</text>
</comment>
<feature type="compositionally biased region" description="Low complexity" evidence="1">
    <location>
        <begin position="47"/>
        <end position="58"/>
    </location>
</feature>
<keyword evidence="3" id="KW-1185">Reference proteome</keyword>
<sequence>MEGVPGVTAGGHQRQRGARRGRGVDSRRKYRKAETAADVIRFESKTEAGTATAARRTGPFCWSADRTGTADMRSARAEARGPGDEPPGPDGTDREKRCSYSAEFGSSPDRRQAGTDEAPEPNVEPRSIVVSAPGELF</sequence>
<organism evidence="2 3">
    <name type="scientific">Channa striata</name>
    <name type="common">Snakehead murrel</name>
    <name type="synonym">Ophicephalus striatus</name>
    <dbReference type="NCBI Taxonomy" id="64152"/>
    <lineage>
        <taxon>Eukaryota</taxon>
        <taxon>Metazoa</taxon>
        <taxon>Chordata</taxon>
        <taxon>Craniata</taxon>
        <taxon>Vertebrata</taxon>
        <taxon>Euteleostomi</taxon>
        <taxon>Actinopterygii</taxon>
        <taxon>Neopterygii</taxon>
        <taxon>Teleostei</taxon>
        <taxon>Neoteleostei</taxon>
        <taxon>Acanthomorphata</taxon>
        <taxon>Anabantaria</taxon>
        <taxon>Anabantiformes</taxon>
        <taxon>Channoidei</taxon>
        <taxon>Channidae</taxon>
        <taxon>Channa</taxon>
    </lineage>
</organism>
<dbReference type="AlphaFoldDB" id="A0AA88M9C3"/>
<name>A0AA88M9C3_CHASR</name>
<dbReference type="EMBL" id="JAUPFM010000013">
    <property type="protein sequence ID" value="KAK2832784.1"/>
    <property type="molecule type" value="Genomic_DNA"/>
</dbReference>
<feature type="compositionally biased region" description="Basic and acidic residues" evidence="1">
    <location>
        <begin position="22"/>
        <end position="46"/>
    </location>
</feature>
<evidence type="ECO:0000313" key="2">
    <source>
        <dbReference type="EMBL" id="KAK2832784.1"/>
    </source>
</evidence>
<protein>
    <submittedName>
        <fullName evidence="2">Uncharacterized protein</fullName>
    </submittedName>
</protein>
<accession>A0AA88M9C3</accession>
<dbReference type="Proteomes" id="UP001187415">
    <property type="component" value="Unassembled WGS sequence"/>
</dbReference>
<evidence type="ECO:0000256" key="1">
    <source>
        <dbReference type="SAM" id="MobiDB-lite"/>
    </source>
</evidence>
<gene>
    <name evidence="2" type="ORF">Q5P01_016673</name>
</gene>
<evidence type="ECO:0000313" key="3">
    <source>
        <dbReference type="Proteomes" id="UP001187415"/>
    </source>
</evidence>